<keyword evidence="2" id="KW-1185">Reference proteome</keyword>
<accession>A0ABW0P5G9</accession>
<reference evidence="2" key="1">
    <citation type="journal article" date="2019" name="Int. J. Syst. Evol. Microbiol.">
        <title>The Global Catalogue of Microorganisms (GCM) 10K type strain sequencing project: providing services to taxonomists for standard genome sequencing and annotation.</title>
        <authorList>
            <consortium name="The Broad Institute Genomics Platform"/>
            <consortium name="The Broad Institute Genome Sequencing Center for Infectious Disease"/>
            <person name="Wu L."/>
            <person name="Ma J."/>
        </authorList>
    </citation>
    <scope>NUCLEOTIDE SEQUENCE [LARGE SCALE GENOMIC DNA]</scope>
    <source>
        <strain evidence="2">CCUG 43117</strain>
    </source>
</reference>
<organism evidence="1 2">
    <name type="scientific">Bosea massiliensis</name>
    <dbReference type="NCBI Taxonomy" id="151419"/>
    <lineage>
        <taxon>Bacteria</taxon>
        <taxon>Pseudomonadati</taxon>
        <taxon>Pseudomonadota</taxon>
        <taxon>Alphaproteobacteria</taxon>
        <taxon>Hyphomicrobiales</taxon>
        <taxon>Boseaceae</taxon>
        <taxon>Bosea</taxon>
    </lineage>
</organism>
<evidence type="ECO:0008006" key="3">
    <source>
        <dbReference type="Google" id="ProtNLM"/>
    </source>
</evidence>
<comment type="caution">
    <text evidence="1">The sequence shown here is derived from an EMBL/GenBank/DDBJ whole genome shotgun (WGS) entry which is preliminary data.</text>
</comment>
<name>A0ABW0P5G9_9HYPH</name>
<evidence type="ECO:0000313" key="1">
    <source>
        <dbReference type="EMBL" id="MFC5506632.1"/>
    </source>
</evidence>
<gene>
    <name evidence="1" type="ORF">ACFPN9_15350</name>
</gene>
<dbReference type="EMBL" id="JBHSLU010000047">
    <property type="protein sequence ID" value="MFC5506632.1"/>
    <property type="molecule type" value="Genomic_DNA"/>
</dbReference>
<protein>
    <recommendedName>
        <fullName evidence="3">DUF222 domain-containing protein</fullName>
    </recommendedName>
</protein>
<proteinExistence type="predicted"/>
<dbReference type="RefSeq" id="WP_377817224.1">
    <property type="nucleotide sequence ID" value="NZ_JBHSLU010000047.1"/>
</dbReference>
<dbReference type="Proteomes" id="UP001596060">
    <property type="component" value="Unassembled WGS sequence"/>
</dbReference>
<evidence type="ECO:0000313" key="2">
    <source>
        <dbReference type="Proteomes" id="UP001596060"/>
    </source>
</evidence>
<sequence>MSGPKVVRIVTREEHEAICRGMLARIDAALEQWAETGRRNDCLDAPTVEAACRRRDALAALAAEGKFAEMQAQAPAEESFLRSDMRFRLEKAAAAKAAARTHARRRCEAVETLGRAAAAAGVVLSNEVMRGLADGEEAALAEGFRALAASRPASGRASALAEQLSRGEEALSFANWLAAQPAAPTDPDVERIEARLDELLALGHVRDIASLRTRVNEAIEAPSPRRGLILDGLEVETGRVLAEARKAADLRTALRVLLAEMAQAGLPVASFTVSEDAAVVSEVIQARLATAEAVLAKHRAHEAASARRAAIMTGLAGLGYEVREGMTTTCVANGSLVVADATRPGYGVEVIGTSDGRQFQMRPVAFDASGDPADTSRDRDAETVWCGQVSVKPPPN</sequence>